<organism evidence="1 2">
    <name type="scientific">Dyadobacter helix</name>
    <dbReference type="NCBI Taxonomy" id="2822344"/>
    <lineage>
        <taxon>Bacteria</taxon>
        <taxon>Pseudomonadati</taxon>
        <taxon>Bacteroidota</taxon>
        <taxon>Cytophagia</taxon>
        <taxon>Cytophagales</taxon>
        <taxon>Spirosomataceae</taxon>
        <taxon>Dyadobacter</taxon>
    </lineage>
</organism>
<dbReference type="Proteomes" id="UP000680038">
    <property type="component" value="Unassembled WGS sequence"/>
</dbReference>
<evidence type="ECO:0000313" key="2">
    <source>
        <dbReference type="Proteomes" id="UP000680038"/>
    </source>
</evidence>
<dbReference type="InterPro" id="IPR014942">
    <property type="entry name" value="AbiEii"/>
</dbReference>
<dbReference type="RefSeq" id="WP_215241171.1">
    <property type="nucleotide sequence ID" value="NZ_CAJRAF010000002.1"/>
</dbReference>
<comment type="caution">
    <text evidence="1">The sequence shown here is derived from an EMBL/GenBank/DDBJ whole genome shotgun (WGS) entry which is preliminary data.</text>
</comment>
<accession>A0A916JHE2</accession>
<protein>
    <recommendedName>
        <fullName evidence="3">Nucleotidyl transferase AbiEii/AbiGii toxin family protein</fullName>
    </recommendedName>
</protein>
<sequence length="326" mass="37895">MNLHENKTLFRQAVQATADRMQIPAIYVEKDYWVTYALYTIFQDEIGKETIFKGGTALSKCFKMIERFSEDIDLVVIRKEGETDNRLKTKLKTISACIEPVLPEIELEGLTHKRGMNRKTAHQFPKEFTGAYGQIRDVIVLETTWLGNYEPYGEQTIASFVGGMMLEANQHQIASQYHLLPFTVQVLSPLRTLCEKIMSLVRFSHTDTPIADLRKKVRHLYDLHQLLQLEEYSGFLRSEAFEKILIDVGRDDFKSFRNNNQWLKIHPADAMMFGNLENTWNQIKDAYTRDFKNLVFGKLPDEASILDCLKSIQSRLKTVSWIEFEH</sequence>
<dbReference type="Pfam" id="PF08843">
    <property type="entry name" value="AbiEii"/>
    <property type="match status" value="1"/>
</dbReference>
<reference evidence="1" key="1">
    <citation type="submission" date="2021-04" db="EMBL/GenBank/DDBJ databases">
        <authorList>
            <person name="Rodrigo-Torres L."/>
            <person name="Arahal R. D."/>
            <person name="Lucena T."/>
        </authorList>
    </citation>
    <scope>NUCLEOTIDE SEQUENCE</scope>
    <source>
        <strain evidence="1">CECT 9275</strain>
    </source>
</reference>
<evidence type="ECO:0008006" key="3">
    <source>
        <dbReference type="Google" id="ProtNLM"/>
    </source>
</evidence>
<gene>
    <name evidence="1" type="ORF">DYBT9275_04899</name>
</gene>
<evidence type="ECO:0000313" key="1">
    <source>
        <dbReference type="EMBL" id="CAG5011174.1"/>
    </source>
</evidence>
<dbReference type="AlphaFoldDB" id="A0A916JHE2"/>
<dbReference type="EMBL" id="CAJRAF010000002">
    <property type="protein sequence ID" value="CAG5011174.1"/>
    <property type="molecule type" value="Genomic_DNA"/>
</dbReference>
<proteinExistence type="predicted"/>
<name>A0A916JHE2_9BACT</name>
<dbReference type="Gene3D" id="3.10.450.620">
    <property type="entry name" value="JHP933, nucleotidyltransferase-like core domain"/>
    <property type="match status" value="1"/>
</dbReference>
<keyword evidence="2" id="KW-1185">Reference proteome</keyword>